<dbReference type="SUPFAM" id="SSF54285">
    <property type="entry name" value="MoaD/ThiS"/>
    <property type="match status" value="1"/>
</dbReference>
<dbReference type="InterPro" id="IPR003749">
    <property type="entry name" value="ThiS/MoaD-like"/>
</dbReference>
<dbReference type="PANTHER" id="PTHR38031">
    <property type="entry name" value="SULFUR CARRIER PROTEIN SLR0821-RELATED"/>
    <property type="match status" value="1"/>
</dbReference>
<dbReference type="InterPro" id="IPR054834">
    <property type="entry name" value="SAMP1_3"/>
</dbReference>
<dbReference type="STRING" id="1550566.SZ63_10465"/>
<dbReference type="InterPro" id="IPR012675">
    <property type="entry name" value="Beta-grasp_dom_sf"/>
</dbReference>
<sequence>MQVRVRAFARLREAIGGDLTLEVPEGATMSRLLAAVGETSEQAGEALFEESGELRGYVILMHNGRRVRRAEAGTLTLADGDEVALFPPVAGG</sequence>
<dbReference type="PATRIC" id="fig|1550566.3.peg.2282"/>
<proteinExistence type="predicted"/>
<dbReference type="AlphaFoldDB" id="A0A0H1QX14"/>
<dbReference type="OrthoDB" id="98357at2157"/>
<organism evidence="1 2">
    <name type="scientific">Methanoculleus sediminis</name>
    <dbReference type="NCBI Taxonomy" id="1550566"/>
    <lineage>
        <taxon>Archaea</taxon>
        <taxon>Methanobacteriati</taxon>
        <taxon>Methanobacteriota</taxon>
        <taxon>Stenosarchaea group</taxon>
        <taxon>Methanomicrobia</taxon>
        <taxon>Methanomicrobiales</taxon>
        <taxon>Methanomicrobiaceae</taxon>
        <taxon>Methanoculleus</taxon>
    </lineage>
</organism>
<comment type="caution">
    <text evidence="1">The sequence shown here is derived from an EMBL/GenBank/DDBJ whole genome shotgun (WGS) entry which is preliminary data.</text>
</comment>
<keyword evidence="2" id="KW-1185">Reference proteome</keyword>
<dbReference type="NCBIfam" id="NF041918">
    <property type="entry name" value="SAMP1"/>
    <property type="match status" value="1"/>
</dbReference>
<dbReference type="Pfam" id="PF02597">
    <property type="entry name" value="ThiS"/>
    <property type="match status" value="1"/>
</dbReference>
<dbReference type="Proteomes" id="UP000035301">
    <property type="component" value="Unassembled WGS sequence"/>
</dbReference>
<dbReference type="NCBIfam" id="TIGR01687">
    <property type="entry name" value="moaD_arch"/>
    <property type="match status" value="1"/>
</dbReference>
<dbReference type="EMBL" id="JXOJ01000006">
    <property type="protein sequence ID" value="KLK87483.1"/>
    <property type="molecule type" value="Genomic_DNA"/>
</dbReference>
<evidence type="ECO:0000313" key="1">
    <source>
        <dbReference type="EMBL" id="KLK87483.1"/>
    </source>
</evidence>
<protein>
    <submittedName>
        <fullName evidence="1">Molybdenum biosynthesis protein MoaD</fullName>
    </submittedName>
</protein>
<reference evidence="1 2" key="1">
    <citation type="journal article" date="2015" name="Int. J. Syst. Evol. Microbiol.">
        <title>Methanoculleus sediminis sp. nov., a methanogen from sediments near a submarine mud volcano.</title>
        <authorList>
            <person name="Chen S.C."/>
            <person name="Chen M.F."/>
            <person name="Lai M.C."/>
            <person name="Weng C.Y."/>
            <person name="Wu S.Y."/>
            <person name="Lin S."/>
            <person name="Yang T.F."/>
            <person name="Chen P.C."/>
        </authorList>
    </citation>
    <scope>NUCLEOTIDE SEQUENCE [LARGE SCALE GENOMIC DNA]</scope>
    <source>
        <strain evidence="1 2">S3Fa</strain>
    </source>
</reference>
<dbReference type="InterPro" id="IPR010038">
    <property type="entry name" value="MoaD_arc-typ"/>
</dbReference>
<dbReference type="PANTHER" id="PTHR38031:SF1">
    <property type="entry name" value="SULFUR CARRIER PROTEIN CYSO"/>
    <property type="match status" value="1"/>
</dbReference>
<dbReference type="Gene3D" id="3.10.20.30">
    <property type="match status" value="1"/>
</dbReference>
<name>A0A0H1QX14_9EURY</name>
<dbReference type="CDD" id="cd17040">
    <property type="entry name" value="Ubl_MoaD_like"/>
    <property type="match status" value="1"/>
</dbReference>
<dbReference type="InterPro" id="IPR052045">
    <property type="entry name" value="Sulfur_Carrier/Prot_Modifier"/>
</dbReference>
<dbReference type="InterPro" id="IPR016155">
    <property type="entry name" value="Mopterin_synth/thiamin_S_b"/>
</dbReference>
<evidence type="ECO:0000313" key="2">
    <source>
        <dbReference type="Proteomes" id="UP000035301"/>
    </source>
</evidence>
<dbReference type="RefSeq" id="WP_048185149.1">
    <property type="nucleotide sequence ID" value="NZ_JXOJ01000006.1"/>
</dbReference>
<accession>A0A0H1QX14</accession>
<gene>
    <name evidence="1" type="ORF">SZ63_10465</name>
</gene>